<name>A0A6L5YE47_9BACT</name>
<keyword evidence="9 16" id="KW-0547">Nucleotide-binding</keyword>
<dbReference type="Proteomes" id="UP000473699">
    <property type="component" value="Unassembled WGS sequence"/>
</dbReference>
<evidence type="ECO:0000256" key="14">
    <source>
        <dbReference type="ARBA" id="ARBA00038036"/>
    </source>
</evidence>
<feature type="active site" description="Proton acceptor" evidence="16">
    <location>
        <position position="109"/>
    </location>
</feature>
<evidence type="ECO:0000256" key="9">
    <source>
        <dbReference type="ARBA" id="ARBA00022741"/>
    </source>
</evidence>
<comment type="subcellular location">
    <subcellularLocation>
        <location evidence="3 16">Cytoplasm</location>
    </subcellularLocation>
</comment>
<comment type="caution">
    <text evidence="16">Lacks conserved residue(s) required for the propagation of feature annotation.</text>
</comment>
<dbReference type="EMBL" id="VUNH01000012">
    <property type="protein sequence ID" value="MST56479.1"/>
    <property type="molecule type" value="Genomic_DNA"/>
</dbReference>
<gene>
    <name evidence="16" type="primary">coaX</name>
    <name evidence="17" type="ORF">FYJ74_10620</name>
</gene>
<dbReference type="NCBIfam" id="NF009855">
    <property type="entry name" value="PRK13321.1"/>
    <property type="match status" value="1"/>
</dbReference>
<keyword evidence="10 16" id="KW-0418">Kinase</keyword>
<dbReference type="RefSeq" id="WP_154529556.1">
    <property type="nucleotide sequence ID" value="NZ_VUNH01000012.1"/>
</dbReference>
<dbReference type="CDD" id="cd24015">
    <property type="entry name" value="ASKHA_NBD_PanK-III"/>
    <property type="match status" value="1"/>
</dbReference>
<keyword evidence="13 16" id="KW-0173">Coenzyme A biosynthesis</keyword>
<evidence type="ECO:0000256" key="13">
    <source>
        <dbReference type="ARBA" id="ARBA00022993"/>
    </source>
</evidence>
<comment type="similarity">
    <text evidence="14 16">Belongs to the type III pantothenate kinase family.</text>
</comment>
<dbReference type="GO" id="GO:0005524">
    <property type="term" value="F:ATP binding"/>
    <property type="evidence" value="ECO:0007669"/>
    <property type="project" value="UniProtKB-UniRule"/>
</dbReference>
<organism evidence="17 18">
    <name type="scientific">Pyramidobacter porci</name>
    <dbReference type="NCBI Taxonomy" id="2605789"/>
    <lineage>
        <taxon>Bacteria</taxon>
        <taxon>Thermotogati</taxon>
        <taxon>Synergistota</taxon>
        <taxon>Synergistia</taxon>
        <taxon>Synergistales</taxon>
        <taxon>Dethiosulfovibrionaceae</taxon>
        <taxon>Pyramidobacter</taxon>
    </lineage>
</organism>
<keyword evidence="16" id="KW-0479">Metal-binding</keyword>
<comment type="caution">
    <text evidence="17">The sequence shown here is derived from an EMBL/GenBank/DDBJ whole genome shotgun (WGS) entry which is preliminary data.</text>
</comment>
<dbReference type="GO" id="GO:0005737">
    <property type="term" value="C:cytoplasm"/>
    <property type="evidence" value="ECO:0007669"/>
    <property type="project" value="UniProtKB-SubCell"/>
</dbReference>
<comment type="pathway">
    <text evidence="4 16">Cofactor biosynthesis; coenzyme A biosynthesis; CoA from (R)-pantothenate: step 1/5.</text>
</comment>
<evidence type="ECO:0000256" key="11">
    <source>
        <dbReference type="ARBA" id="ARBA00022840"/>
    </source>
</evidence>
<dbReference type="InterPro" id="IPR004619">
    <property type="entry name" value="Type_III_PanK"/>
</dbReference>
<reference evidence="17 18" key="1">
    <citation type="submission" date="2019-08" db="EMBL/GenBank/DDBJ databases">
        <title>In-depth cultivation of the pig gut microbiome towards novel bacterial diversity and tailored functional studies.</title>
        <authorList>
            <person name="Wylensek D."/>
            <person name="Hitch T.C.A."/>
            <person name="Clavel T."/>
        </authorList>
    </citation>
    <scope>NUCLEOTIDE SEQUENCE [LARGE SCALE GENOMIC DNA]</scope>
    <source>
        <strain evidence="17 18">SM-530-WT-4B</strain>
    </source>
</reference>
<comment type="subunit">
    <text evidence="5 16">Homodimer.</text>
</comment>
<evidence type="ECO:0000256" key="8">
    <source>
        <dbReference type="ARBA" id="ARBA00022679"/>
    </source>
</evidence>
<dbReference type="GO" id="GO:0015937">
    <property type="term" value="P:coenzyme A biosynthetic process"/>
    <property type="evidence" value="ECO:0007669"/>
    <property type="project" value="UniProtKB-UniRule"/>
</dbReference>
<comment type="catalytic activity">
    <reaction evidence="1 16">
        <text>(R)-pantothenate + ATP = (R)-4'-phosphopantothenate + ADP + H(+)</text>
        <dbReference type="Rhea" id="RHEA:16373"/>
        <dbReference type="ChEBI" id="CHEBI:10986"/>
        <dbReference type="ChEBI" id="CHEBI:15378"/>
        <dbReference type="ChEBI" id="CHEBI:29032"/>
        <dbReference type="ChEBI" id="CHEBI:30616"/>
        <dbReference type="ChEBI" id="CHEBI:456216"/>
        <dbReference type="EC" id="2.7.1.33"/>
    </reaction>
</comment>
<dbReference type="SUPFAM" id="SSF53067">
    <property type="entry name" value="Actin-like ATPase domain"/>
    <property type="match status" value="2"/>
</dbReference>
<comment type="cofactor">
    <cofactor evidence="2">
        <name>K(+)</name>
        <dbReference type="ChEBI" id="CHEBI:29103"/>
    </cofactor>
</comment>
<evidence type="ECO:0000256" key="1">
    <source>
        <dbReference type="ARBA" id="ARBA00001206"/>
    </source>
</evidence>
<feature type="binding site" evidence="16">
    <location>
        <position position="184"/>
    </location>
    <ligand>
        <name>substrate</name>
    </ligand>
</feature>
<sequence length="259" mass="27938">MLLLFDVGNTHVTIGGYDGDRRLFTGRVASDRHKTEDEYAMIVESVLRMHGFAIGDVEDGAISSVVPVVTQALDRAFQLLWHKRMMAVTTALDLGLTIMTDAPELLGKDLIVDAVAAKAKYPCPILVFDLGTATTCSVIDKNGNYRGGMIAPGLGISVDALGARTAQLPYVSLDAPDQLIGTNTKNCIRSGVMYGHAGMIDGFIDRMEEHLGQKCTAVITGGLAAKVAPLCRRPIVLDEYLLFDGLRALYAKNKDRPRG</sequence>
<evidence type="ECO:0000256" key="2">
    <source>
        <dbReference type="ARBA" id="ARBA00001958"/>
    </source>
</evidence>
<keyword evidence="7 16" id="KW-0963">Cytoplasm</keyword>
<comment type="cofactor">
    <cofactor evidence="16">
        <name>NH4(+)</name>
        <dbReference type="ChEBI" id="CHEBI:28938"/>
    </cofactor>
    <cofactor evidence="16">
        <name>K(+)</name>
        <dbReference type="ChEBI" id="CHEBI:29103"/>
    </cofactor>
    <text evidence="16">A monovalent cation. Ammonium or potassium.</text>
</comment>
<evidence type="ECO:0000313" key="17">
    <source>
        <dbReference type="EMBL" id="MST56479.1"/>
    </source>
</evidence>
<accession>A0A6L5YE47</accession>
<evidence type="ECO:0000256" key="10">
    <source>
        <dbReference type="ARBA" id="ARBA00022777"/>
    </source>
</evidence>
<evidence type="ECO:0000256" key="5">
    <source>
        <dbReference type="ARBA" id="ARBA00011738"/>
    </source>
</evidence>
<keyword evidence="18" id="KW-1185">Reference proteome</keyword>
<feature type="binding site" evidence="16">
    <location>
        <position position="132"/>
    </location>
    <ligand>
        <name>ATP</name>
        <dbReference type="ChEBI" id="CHEBI:30616"/>
    </ligand>
</feature>
<dbReference type="Pfam" id="PF03309">
    <property type="entry name" value="Pan_kinase"/>
    <property type="match status" value="1"/>
</dbReference>
<evidence type="ECO:0000256" key="3">
    <source>
        <dbReference type="ARBA" id="ARBA00004496"/>
    </source>
</evidence>
<dbReference type="PANTHER" id="PTHR34265">
    <property type="entry name" value="TYPE III PANTOTHENATE KINASE"/>
    <property type="match status" value="1"/>
</dbReference>
<evidence type="ECO:0000256" key="16">
    <source>
        <dbReference type="HAMAP-Rule" id="MF_01274"/>
    </source>
</evidence>
<dbReference type="Gene3D" id="3.30.420.40">
    <property type="match status" value="2"/>
</dbReference>
<evidence type="ECO:0000256" key="12">
    <source>
        <dbReference type="ARBA" id="ARBA00022958"/>
    </source>
</evidence>
<dbReference type="AlphaFoldDB" id="A0A6L5YE47"/>
<evidence type="ECO:0000256" key="7">
    <source>
        <dbReference type="ARBA" id="ARBA00022490"/>
    </source>
</evidence>
<keyword evidence="11 16" id="KW-0067">ATP-binding</keyword>
<keyword evidence="8 16" id="KW-0808">Transferase</keyword>
<feature type="binding site" evidence="16">
    <location>
        <position position="129"/>
    </location>
    <ligand>
        <name>K(+)</name>
        <dbReference type="ChEBI" id="CHEBI:29103"/>
    </ligand>
</feature>
<feature type="binding site" evidence="16">
    <location>
        <begin position="107"/>
        <end position="110"/>
    </location>
    <ligand>
        <name>substrate</name>
    </ligand>
</feature>
<dbReference type="UniPathway" id="UPA00241">
    <property type="reaction ID" value="UER00352"/>
</dbReference>
<evidence type="ECO:0000256" key="6">
    <source>
        <dbReference type="ARBA" id="ARBA00012102"/>
    </source>
</evidence>
<comment type="function">
    <text evidence="16">Catalyzes the phosphorylation of pantothenate (Pan), the first step in CoA biosynthesis.</text>
</comment>
<dbReference type="NCBIfam" id="TIGR00671">
    <property type="entry name" value="baf"/>
    <property type="match status" value="1"/>
</dbReference>
<dbReference type="InterPro" id="IPR043129">
    <property type="entry name" value="ATPase_NBD"/>
</dbReference>
<evidence type="ECO:0000256" key="15">
    <source>
        <dbReference type="ARBA" id="ARBA00040883"/>
    </source>
</evidence>
<feature type="binding site" evidence="16">
    <location>
        <begin position="6"/>
        <end position="13"/>
    </location>
    <ligand>
        <name>ATP</name>
        <dbReference type="ChEBI" id="CHEBI:30616"/>
    </ligand>
</feature>
<protein>
    <recommendedName>
        <fullName evidence="15 16">Type III pantothenate kinase</fullName>
        <ecNumber evidence="6 16">2.7.1.33</ecNumber>
    </recommendedName>
    <alternativeName>
        <fullName evidence="16">PanK-III</fullName>
    </alternativeName>
    <alternativeName>
        <fullName evidence="16">Pantothenic acid kinase</fullName>
    </alternativeName>
</protein>
<evidence type="ECO:0000256" key="4">
    <source>
        <dbReference type="ARBA" id="ARBA00005225"/>
    </source>
</evidence>
<dbReference type="HAMAP" id="MF_01274">
    <property type="entry name" value="Pantothen_kinase_3"/>
    <property type="match status" value="1"/>
</dbReference>
<keyword evidence="12 16" id="KW-0630">Potassium</keyword>
<dbReference type="GO" id="GO:0004594">
    <property type="term" value="F:pantothenate kinase activity"/>
    <property type="evidence" value="ECO:0007669"/>
    <property type="project" value="UniProtKB-UniRule"/>
</dbReference>
<dbReference type="GO" id="GO:0046872">
    <property type="term" value="F:metal ion binding"/>
    <property type="evidence" value="ECO:0007669"/>
    <property type="project" value="UniProtKB-KW"/>
</dbReference>
<dbReference type="PANTHER" id="PTHR34265:SF1">
    <property type="entry name" value="TYPE III PANTOTHENATE KINASE"/>
    <property type="match status" value="1"/>
</dbReference>
<evidence type="ECO:0000313" key="18">
    <source>
        <dbReference type="Proteomes" id="UP000473699"/>
    </source>
</evidence>
<proteinExistence type="inferred from homology"/>
<dbReference type="EC" id="2.7.1.33" evidence="6 16"/>